<dbReference type="InterPro" id="IPR024399">
    <property type="entry name" value="DUF2628"/>
</dbReference>
<gene>
    <name evidence="2" type="ORF">GGQ72_004005</name>
</gene>
<reference evidence="2 3" key="1">
    <citation type="submission" date="2020-08" db="EMBL/GenBank/DDBJ databases">
        <title>Genomic Encyclopedia of Type Strains, Phase IV (KMG-IV): sequencing the most valuable type-strain genomes for metagenomic binning, comparative biology and taxonomic classification.</title>
        <authorList>
            <person name="Goeker M."/>
        </authorList>
    </citation>
    <scope>NUCLEOTIDE SEQUENCE [LARGE SCALE GENOMIC DNA]</scope>
    <source>
        <strain evidence="2 3">DSM 29514</strain>
    </source>
</reference>
<evidence type="ECO:0000256" key="1">
    <source>
        <dbReference type="SAM" id="Phobius"/>
    </source>
</evidence>
<organism evidence="2 3">
    <name type="scientific">Rhizobium rhizoryzae</name>
    <dbReference type="NCBI Taxonomy" id="451876"/>
    <lineage>
        <taxon>Bacteria</taxon>
        <taxon>Pseudomonadati</taxon>
        <taxon>Pseudomonadota</taxon>
        <taxon>Alphaproteobacteria</taxon>
        <taxon>Hyphomicrobiales</taxon>
        <taxon>Rhizobiaceae</taxon>
        <taxon>Rhizobium/Agrobacterium group</taxon>
        <taxon>Rhizobium</taxon>
    </lineage>
</organism>
<evidence type="ECO:0008006" key="4">
    <source>
        <dbReference type="Google" id="ProtNLM"/>
    </source>
</evidence>
<keyword evidence="1" id="KW-0472">Membrane</keyword>
<comment type="caution">
    <text evidence="2">The sequence shown here is derived from an EMBL/GenBank/DDBJ whole genome shotgun (WGS) entry which is preliminary data.</text>
</comment>
<feature type="transmembrane region" description="Helical" evidence="1">
    <location>
        <begin position="67"/>
        <end position="86"/>
    </location>
</feature>
<dbReference type="Pfam" id="PF10947">
    <property type="entry name" value="DUF2628"/>
    <property type="match status" value="1"/>
</dbReference>
<proteinExistence type="predicted"/>
<keyword evidence="1" id="KW-0812">Transmembrane</keyword>
<keyword evidence="1" id="KW-1133">Transmembrane helix</keyword>
<evidence type="ECO:0000313" key="3">
    <source>
        <dbReference type="Proteomes" id="UP000519897"/>
    </source>
</evidence>
<accession>A0A7W6LJF1</accession>
<evidence type="ECO:0000313" key="2">
    <source>
        <dbReference type="EMBL" id="MBB4145441.1"/>
    </source>
</evidence>
<keyword evidence="3" id="KW-1185">Reference proteome</keyword>
<protein>
    <recommendedName>
        <fullName evidence="4">DUF2628 domain-containing protein</fullName>
    </recommendedName>
</protein>
<feature type="transmembrane region" description="Helical" evidence="1">
    <location>
        <begin position="28"/>
        <end position="61"/>
    </location>
</feature>
<dbReference type="Proteomes" id="UP000519897">
    <property type="component" value="Unassembled WGS sequence"/>
</dbReference>
<dbReference type="RefSeq" id="WP_062557309.1">
    <property type="nucleotide sequence ID" value="NZ_CP049250.1"/>
</dbReference>
<name>A0A7W6LJF1_9HYPH</name>
<dbReference type="EMBL" id="JACIEC010000007">
    <property type="protein sequence ID" value="MBB4145441.1"/>
    <property type="molecule type" value="Genomic_DNA"/>
</dbReference>
<sequence>MISYIVLTPPGGAEPDHRSTRFIADRMVWTAFVFPGLWLLFNRCWLWGIAVLTAQFAAGWLADRPGLFFAGMAAQLSIALLTGLEGRQMLVRTLMRRGWVLDTVVTAPDLASAEQIYFAGPAGDVRQMTTPKTDWTKLSAEASPATQYGPSFGLFDTGRR</sequence>
<dbReference type="AlphaFoldDB" id="A0A7W6LJF1"/>